<dbReference type="Pfam" id="PF00011">
    <property type="entry name" value="HSP20"/>
    <property type="match status" value="1"/>
</dbReference>
<dbReference type="Proteomes" id="UP000009047">
    <property type="component" value="Chromosome"/>
</dbReference>
<dbReference type="HOGENOM" id="CLU_046737_12_1_7"/>
<dbReference type="EMBL" id="CP002085">
    <property type="protein sequence ID" value="ADK84274.1"/>
    <property type="molecule type" value="Genomic_DNA"/>
</dbReference>
<dbReference type="eggNOG" id="COG0071">
    <property type="taxonomic scope" value="Bacteria"/>
</dbReference>
<dbReference type="InterPro" id="IPR008978">
    <property type="entry name" value="HSP20-like_chaperone"/>
</dbReference>
<dbReference type="RefSeq" id="WP_013257728.1">
    <property type="nucleotide sequence ID" value="NC_014365.1"/>
</dbReference>
<comment type="similarity">
    <text evidence="1 2">Belongs to the small heat shock protein (HSP20) family.</text>
</comment>
<dbReference type="CDD" id="cd06464">
    <property type="entry name" value="ACD_sHsps-like"/>
    <property type="match status" value="1"/>
</dbReference>
<dbReference type="PROSITE" id="PS01031">
    <property type="entry name" value="SHSP"/>
    <property type="match status" value="1"/>
</dbReference>
<feature type="domain" description="SHSP" evidence="3">
    <location>
        <begin position="41"/>
        <end position="153"/>
    </location>
</feature>
<dbReference type="KEGG" id="dbr:Deba_0904"/>
<dbReference type="Gene3D" id="2.60.40.790">
    <property type="match status" value="1"/>
</dbReference>
<evidence type="ECO:0000313" key="4">
    <source>
        <dbReference type="EMBL" id="ADK84274.1"/>
    </source>
</evidence>
<dbReference type="InterPro" id="IPR031107">
    <property type="entry name" value="Small_HSP"/>
</dbReference>
<evidence type="ECO:0000313" key="5">
    <source>
        <dbReference type="Proteomes" id="UP000009047"/>
    </source>
</evidence>
<dbReference type="PANTHER" id="PTHR11527">
    <property type="entry name" value="HEAT-SHOCK PROTEIN 20 FAMILY MEMBER"/>
    <property type="match status" value="1"/>
</dbReference>
<dbReference type="STRING" id="644282.Deba_0904"/>
<organism evidence="4 5">
    <name type="scientific">Desulfarculus baarsii (strain ATCC 33931 / DSM 2075 / LMG 7858 / VKM B-1802 / 2st14)</name>
    <dbReference type="NCBI Taxonomy" id="644282"/>
    <lineage>
        <taxon>Bacteria</taxon>
        <taxon>Pseudomonadati</taxon>
        <taxon>Thermodesulfobacteriota</taxon>
        <taxon>Desulfarculia</taxon>
        <taxon>Desulfarculales</taxon>
        <taxon>Desulfarculaceae</taxon>
        <taxon>Desulfarculus</taxon>
    </lineage>
</organism>
<dbReference type="InterPro" id="IPR002068">
    <property type="entry name" value="A-crystallin/Hsp20_dom"/>
</dbReference>
<dbReference type="AlphaFoldDB" id="E1QFD8"/>
<name>E1QFD8_DESB2</name>
<proteinExistence type="inferred from homology"/>
<accession>E1QFD8</accession>
<reference evidence="4 5" key="1">
    <citation type="journal article" date="2010" name="Stand. Genomic Sci.">
        <title>Complete genome sequence of Desulfarculus baarsii type strain (2st14).</title>
        <authorList>
            <person name="Sun H."/>
            <person name="Spring S."/>
            <person name="Lapidus A."/>
            <person name="Davenport K."/>
            <person name="Del Rio T.G."/>
            <person name="Tice H."/>
            <person name="Nolan M."/>
            <person name="Copeland A."/>
            <person name="Cheng J.F."/>
            <person name="Lucas S."/>
            <person name="Tapia R."/>
            <person name="Goodwin L."/>
            <person name="Pitluck S."/>
            <person name="Ivanova N."/>
            <person name="Pagani I."/>
            <person name="Mavromatis K."/>
            <person name="Ovchinnikova G."/>
            <person name="Pati A."/>
            <person name="Chen A."/>
            <person name="Palaniappan K."/>
            <person name="Hauser L."/>
            <person name="Chang Y.J."/>
            <person name="Jeffries C.D."/>
            <person name="Detter J.C."/>
            <person name="Han C."/>
            <person name="Rohde M."/>
            <person name="Brambilla E."/>
            <person name="Goker M."/>
            <person name="Woyke T."/>
            <person name="Bristow J."/>
            <person name="Eisen J.A."/>
            <person name="Markowitz V."/>
            <person name="Hugenholtz P."/>
            <person name="Kyrpides N.C."/>
            <person name="Klenk H.P."/>
            <person name="Land M."/>
        </authorList>
    </citation>
    <scope>NUCLEOTIDE SEQUENCE [LARGE SCALE GENOMIC DNA]</scope>
    <source>
        <strain evidence="5">ATCC 33931 / DSM 2075 / LMG 7858 / VKM B-1802 / 2st14</strain>
    </source>
</reference>
<keyword evidence="5" id="KW-1185">Reference proteome</keyword>
<dbReference type="OrthoDB" id="189458at2"/>
<sequence length="153" mass="16431">MLTTRIFNPYGSWRGALSEVDRLRQEMGRLLGAISGEVAGLPSAGVFPLVNISQAEDKFIVTAELPGVAAEDVDISVVGKNVGIKGERKPPELPEGAKFHRRERAYPKFNRMLGLPDEVDAERVSAKLTDGVLTIILPKAAAALPKKISVNAA</sequence>
<evidence type="ECO:0000256" key="2">
    <source>
        <dbReference type="RuleBase" id="RU003616"/>
    </source>
</evidence>
<gene>
    <name evidence="4" type="ordered locus">Deba_0904</name>
</gene>
<keyword evidence="4" id="KW-0346">Stress response</keyword>
<protein>
    <submittedName>
        <fullName evidence="4">Heat shock protein Hsp20</fullName>
    </submittedName>
</protein>
<evidence type="ECO:0000259" key="3">
    <source>
        <dbReference type="PROSITE" id="PS01031"/>
    </source>
</evidence>
<dbReference type="SUPFAM" id="SSF49764">
    <property type="entry name" value="HSP20-like chaperones"/>
    <property type="match status" value="1"/>
</dbReference>
<evidence type="ECO:0000256" key="1">
    <source>
        <dbReference type="PROSITE-ProRule" id="PRU00285"/>
    </source>
</evidence>